<dbReference type="Gene3D" id="3.40.605.10">
    <property type="entry name" value="Aldehyde Dehydrogenase, Chain A, domain 1"/>
    <property type="match status" value="1"/>
</dbReference>
<protein>
    <submittedName>
        <fullName evidence="6">Gamma-glutamyl-gamma-aminobutyraldehyde dehydrogenase</fullName>
        <ecNumber evidence="6">1.2.5.2</ecNumber>
    </submittedName>
</protein>
<organism evidence="6">
    <name type="scientific">Pseudomonas putida (strain ATCC 700007 / DSM 6899 / JCM 31910 / BCRC 17059 / LMG 24140 / F1)</name>
    <dbReference type="NCBI Taxonomy" id="351746"/>
    <lineage>
        <taxon>Bacteria</taxon>
        <taxon>Pseudomonadati</taxon>
        <taxon>Pseudomonadota</taxon>
        <taxon>Gammaproteobacteria</taxon>
        <taxon>Pseudomonadales</taxon>
        <taxon>Pseudomonadaceae</taxon>
        <taxon>Pseudomonas</taxon>
    </lineage>
</organism>
<evidence type="ECO:0000256" key="4">
    <source>
        <dbReference type="RuleBase" id="RU003345"/>
    </source>
</evidence>
<sequence length="526" mass="56309">MCAWRPARILTTPVSPQCGVAPKQEEEFRMTTLTRADWEQRAQQLKIEGRAFINGEYTDAASGETFECLSPVDGRFLAKVASCDLADANRAVENARATFNSGVWSQLAPAKRKAKLIRFADLLRKNVEELALLETLDMGKPIGDSSSIDIPGAAQAIHWTAEAIDKVYDEVAPTPHDQLGLVTREPVGVVGAIVPWNFPLLMACWKLGPALATGNSVVLKPSEKSPLTAIRIAQLAIEAGIPAGVLNVLPGYGHTVGKALALHMDVDTLVFTGSTKIAKQLMVYAGESNMKRIWLEAGGKSPNIVFADAPDLQAAAEAAASAIAFNQGEVCTAGSRLLVERSIKDKFLPMVVEALKGWKPGNPLDPQTTVGALVDTQQMNTVLSYIEAGHKDGAKLLAGGKRTLEETGGTYVEPTIFDGVTNAMRIAQEEIFGPVLSVIAFDTAEEAVAIANDTPYGLAAGIWTSDISKAHKTARAVRAGSVWVNQYDGGDMTAPFGGFKQSGNGRDKSLHALEKYTELKATWIKL</sequence>
<evidence type="ECO:0000313" key="6">
    <source>
        <dbReference type="EMBL" id="ABQ81306.1"/>
    </source>
</evidence>
<reference evidence="6" key="1">
    <citation type="submission" date="2007-05" db="EMBL/GenBank/DDBJ databases">
        <title>Complete sequence of Pseudomonas putida F1.</title>
        <authorList>
            <consortium name="US DOE Joint Genome Institute"/>
            <person name="Copeland A."/>
            <person name="Lucas S."/>
            <person name="Lapidus A."/>
            <person name="Barry K."/>
            <person name="Detter J.C."/>
            <person name="Glavina del Rio T."/>
            <person name="Hammon N."/>
            <person name="Israni S."/>
            <person name="Dalin E."/>
            <person name="Tice H."/>
            <person name="Pitluck S."/>
            <person name="Chain P."/>
            <person name="Malfatti S."/>
            <person name="Shin M."/>
            <person name="Vergez L."/>
            <person name="Schmutz J."/>
            <person name="Larimer F."/>
            <person name="Land M."/>
            <person name="Hauser L."/>
            <person name="Kyrpides N."/>
            <person name="Lykidis A."/>
            <person name="Parales R."/>
            <person name="Richardson P."/>
        </authorList>
    </citation>
    <scope>NUCLEOTIDE SEQUENCE [LARGE SCALE GENOMIC DNA]</scope>
    <source>
        <strain evidence="6">F1</strain>
    </source>
</reference>
<keyword evidence="2 4" id="KW-0560">Oxidoreductase</keyword>
<proteinExistence type="inferred from homology"/>
<dbReference type="Gene3D" id="3.40.309.10">
    <property type="entry name" value="Aldehyde Dehydrogenase, Chain A, domain 2"/>
    <property type="match status" value="1"/>
</dbReference>
<dbReference type="SUPFAM" id="SSF53720">
    <property type="entry name" value="ALDH-like"/>
    <property type="match status" value="1"/>
</dbReference>
<dbReference type="InterPro" id="IPR016160">
    <property type="entry name" value="Ald_DH_CS_CYS"/>
</dbReference>
<dbReference type="InterPro" id="IPR016163">
    <property type="entry name" value="Ald_DH_C"/>
</dbReference>
<dbReference type="AlphaFoldDB" id="A5WAZ6"/>
<dbReference type="InterPro" id="IPR029510">
    <property type="entry name" value="Ald_DH_CS_GLU"/>
</dbReference>
<dbReference type="EMBL" id="CP000712">
    <property type="protein sequence ID" value="ABQ81306.1"/>
    <property type="molecule type" value="Genomic_DNA"/>
</dbReference>
<dbReference type="InterPro" id="IPR015590">
    <property type="entry name" value="Aldehyde_DH_dom"/>
</dbReference>
<dbReference type="InterPro" id="IPR016161">
    <property type="entry name" value="Ald_DH/histidinol_DH"/>
</dbReference>
<dbReference type="GO" id="GO:0004030">
    <property type="term" value="F:aldehyde dehydrogenase [NAD(P)+] activity"/>
    <property type="evidence" value="ECO:0007669"/>
    <property type="project" value="UniProtKB-ARBA"/>
</dbReference>
<name>A5WAZ6_PSEP1</name>
<dbReference type="HOGENOM" id="CLU_005391_0_2_6"/>
<dbReference type="PANTHER" id="PTHR11699">
    <property type="entry name" value="ALDEHYDE DEHYDROGENASE-RELATED"/>
    <property type="match status" value="1"/>
</dbReference>
<dbReference type="KEGG" id="ppf:Pput_5188"/>
<dbReference type="EC" id="1.2.5.2" evidence="6"/>
<dbReference type="FunFam" id="3.40.309.10:FF:000012">
    <property type="entry name" value="Betaine aldehyde dehydrogenase"/>
    <property type="match status" value="1"/>
</dbReference>
<accession>A5WAZ6</accession>
<feature type="active site" evidence="3">
    <location>
        <position position="296"/>
    </location>
</feature>
<dbReference type="PROSITE" id="PS00070">
    <property type="entry name" value="ALDEHYDE_DEHYDR_CYS"/>
    <property type="match status" value="1"/>
</dbReference>
<gene>
    <name evidence="6" type="ordered locus">Pput_5188</name>
</gene>
<dbReference type="GO" id="GO:0047113">
    <property type="term" value="F:aldehyde dehydrogenase (quinone) activity"/>
    <property type="evidence" value="ECO:0007669"/>
    <property type="project" value="UniProtKB-EC"/>
</dbReference>
<evidence type="ECO:0000256" key="1">
    <source>
        <dbReference type="ARBA" id="ARBA00009986"/>
    </source>
</evidence>
<dbReference type="PROSITE" id="PS00687">
    <property type="entry name" value="ALDEHYDE_DEHYDR_GLU"/>
    <property type="match status" value="1"/>
</dbReference>
<dbReference type="FunFam" id="3.40.605.10:FF:000001">
    <property type="entry name" value="Aldehyde dehydrogenase 1"/>
    <property type="match status" value="1"/>
</dbReference>
<evidence type="ECO:0000256" key="2">
    <source>
        <dbReference type="ARBA" id="ARBA00023002"/>
    </source>
</evidence>
<dbReference type="Pfam" id="PF00171">
    <property type="entry name" value="Aldedh"/>
    <property type="match status" value="1"/>
</dbReference>
<dbReference type="eggNOG" id="COG1012">
    <property type="taxonomic scope" value="Bacteria"/>
</dbReference>
<comment type="similarity">
    <text evidence="1 4">Belongs to the aldehyde dehydrogenase family.</text>
</comment>
<evidence type="ECO:0000256" key="3">
    <source>
        <dbReference type="PROSITE-ProRule" id="PRU10007"/>
    </source>
</evidence>
<dbReference type="CDD" id="cd07112">
    <property type="entry name" value="ALDH_GABALDH-PuuC"/>
    <property type="match status" value="1"/>
</dbReference>
<evidence type="ECO:0000259" key="5">
    <source>
        <dbReference type="Pfam" id="PF00171"/>
    </source>
</evidence>
<feature type="domain" description="Aldehyde dehydrogenase" evidence="5">
    <location>
        <begin position="58"/>
        <end position="521"/>
    </location>
</feature>
<dbReference type="InterPro" id="IPR016162">
    <property type="entry name" value="Ald_DH_N"/>
</dbReference>